<dbReference type="EC" id="2.1.1.77" evidence="3 9"/>
<evidence type="ECO:0000256" key="3">
    <source>
        <dbReference type="ARBA" id="ARBA00011890"/>
    </source>
</evidence>
<keyword evidence="5" id="KW-0963">Cytoplasm</keyword>
<organism evidence="10 11">
    <name type="scientific">Salinicoccus halodurans</name>
    <dbReference type="NCBI Taxonomy" id="407035"/>
    <lineage>
        <taxon>Bacteria</taxon>
        <taxon>Bacillati</taxon>
        <taxon>Bacillota</taxon>
        <taxon>Bacilli</taxon>
        <taxon>Bacillales</taxon>
        <taxon>Staphylococcaceae</taxon>
        <taxon>Salinicoccus</taxon>
    </lineage>
</organism>
<dbReference type="SUPFAM" id="SSF53335">
    <property type="entry name" value="S-adenosyl-L-methionine-dependent methyltransferases"/>
    <property type="match status" value="1"/>
</dbReference>
<evidence type="ECO:0000256" key="7">
    <source>
        <dbReference type="ARBA" id="ARBA00022679"/>
    </source>
</evidence>
<keyword evidence="8" id="KW-0949">S-adenosyl-L-methionine</keyword>
<dbReference type="InterPro" id="IPR029063">
    <property type="entry name" value="SAM-dependent_MTases_sf"/>
</dbReference>
<dbReference type="NCBIfam" id="TIGR00080">
    <property type="entry name" value="pimt"/>
    <property type="match status" value="1"/>
</dbReference>
<dbReference type="Gene3D" id="3.40.50.150">
    <property type="entry name" value="Vaccinia Virus protein VP39"/>
    <property type="match status" value="1"/>
</dbReference>
<evidence type="ECO:0000256" key="8">
    <source>
        <dbReference type="ARBA" id="ARBA00022691"/>
    </source>
</evidence>
<comment type="similarity">
    <text evidence="2">Belongs to the methyltransferase superfamily. L-isoaspartyl/D-aspartyl protein methyltransferase family.</text>
</comment>
<keyword evidence="7" id="KW-0808">Transferase</keyword>
<dbReference type="PANTHER" id="PTHR11579:SF0">
    <property type="entry name" value="PROTEIN-L-ISOASPARTATE(D-ASPARTATE) O-METHYLTRANSFERASE"/>
    <property type="match status" value="1"/>
</dbReference>
<dbReference type="Proteomes" id="UP000034029">
    <property type="component" value="Chromosome"/>
</dbReference>
<reference evidence="10 11" key="1">
    <citation type="journal article" date="2015" name="Int. J. Syst. Evol. Microbiol.">
        <title>Complete genome sequence of Salinicoccus halodurans H3B36, isolated from the Qaidam Basin in China.</title>
        <authorList>
            <person name="Jiang K."/>
            <person name="Xue Y."/>
            <person name="Ma Y."/>
        </authorList>
    </citation>
    <scope>NUCLEOTIDE SEQUENCE [LARGE SCALE GENOMIC DNA]</scope>
    <source>
        <strain evidence="10 11">H3B36</strain>
    </source>
</reference>
<evidence type="ECO:0000313" key="11">
    <source>
        <dbReference type="Proteomes" id="UP000034029"/>
    </source>
</evidence>
<dbReference type="PROSITE" id="PS01279">
    <property type="entry name" value="PCMT"/>
    <property type="match status" value="1"/>
</dbReference>
<evidence type="ECO:0000256" key="1">
    <source>
        <dbReference type="ARBA" id="ARBA00004496"/>
    </source>
</evidence>
<reference evidence="11" key="2">
    <citation type="submission" date="2015-04" db="EMBL/GenBank/DDBJ databases">
        <title>Complete genome sequence of Salinicoccus halodurans strain H3B36, isolated from the Qaidam basin of China.</title>
        <authorList>
            <person name="Ma Y."/>
            <person name="Jiang K."/>
            <person name="Xue Y."/>
        </authorList>
    </citation>
    <scope>NUCLEOTIDE SEQUENCE [LARGE SCALE GENOMIC DNA]</scope>
    <source>
        <strain evidence="11">H3B36</strain>
    </source>
</reference>
<comment type="subcellular location">
    <subcellularLocation>
        <location evidence="1">Cytoplasm</location>
    </subcellularLocation>
</comment>
<protein>
    <recommendedName>
        <fullName evidence="4 9">Protein-L-isoaspartate O-methyltransferase</fullName>
        <ecNumber evidence="3 9">2.1.1.77</ecNumber>
    </recommendedName>
</protein>
<dbReference type="NCBIfam" id="NF001453">
    <property type="entry name" value="PRK00312.1"/>
    <property type="match status" value="1"/>
</dbReference>
<keyword evidence="11" id="KW-1185">Reference proteome</keyword>
<dbReference type="Pfam" id="PF01135">
    <property type="entry name" value="PCMT"/>
    <property type="match status" value="1"/>
</dbReference>
<keyword evidence="6" id="KW-0489">Methyltransferase</keyword>
<evidence type="ECO:0000256" key="2">
    <source>
        <dbReference type="ARBA" id="ARBA00005369"/>
    </source>
</evidence>
<evidence type="ECO:0000256" key="5">
    <source>
        <dbReference type="ARBA" id="ARBA00022490"/>
    </source>
</evidence>
<evidence type="ECO:0000256" key="6">
    <source>
        <dbReference type="ARBA" id="ARBA00022603"/>
    </source>
</evidence>
<dbReference type="PANTHER" id="PTHR11579">
    <property type="entry name" value="PROTEIN-L-ISOASPARTATE O-METHYLTRANSFERASE"/>
    <property type="match status" value="1"/>
</dbReference>
<gene>
    <name evidence="10" type="ORF">AAT16_13430</name>
</gene>
<evidence type="ECO:0000313" key="10">
    <source>
        <dbReference type="EMBL" id="AKG75386.1"/>
    </source>
</evidence>
<evidence type="ECO:0000256" key="9">
    <source>
        <dbReference type="NCBIfam" id="TIGR00080"/>
    </source>
</evidence>
<proteinExistence type="inferred from homology"/>
<name>A0ABM5TC26_9STAP</name>
<sequence length="173" mass="19408">MDDYKDAANMDRPFPIGHGQTISQPSLVLNMTLHLDLENDSKVLEIGTGSGFQTALLAKFSKNVYTVERIETLHNKARERLDKEGYTNIHFHLGDGSQGWEENAPYDRIMVTAAAEKLPETLISQLAPEGKMIIPVGGTFSQELRLLEKDRDGNIQTTLLEHVRFVRLGKDTD</sequence>
<accession>A0ABM5TC26</accession>
<evidence type="ECO:0000256" key="4">
    <source>
        <dbReference type="ARBA" id="ARBA00013346"/>
    </source>
</evidence>
<dbReference type="CDD" id="cd02440">
    <property type="entry name" value="AdoMet_MTases"/>
    <property type="match status" value="1"/>
</dbReference>
<dbReference type="EMBL" id="CP011366">
    <property type="protein sequence ID" value="AKG75386.1"/>
    <property type="molecule type" value="Genomic_DNA"/>
</dbReference>
<dbReference type="InterPro" id="IPR000682">
    <property type="entry name" value="PCMT"/>
</dbReference>